<organism evidence="4 5">
    <name type="scientific">Trypanosoma equiperdum</name>
    <dbReference type="NCBI Taxonomy" id="5694"/>
    <lineage>
        <taxon>Eukaryota</taxon>
        <taxon>Discoba</taxon>
        <taxon>Euglenozoa</taxon>
        <taxon>Kinetoplastea</taxon>
        <taxon>Metakinetoplastina</taxon>
        <taxon>Trypanosomatida</taxon>
        <taxon>Trypanosomatidae</taxon>
        <taxon>Trypanosoma</taxon>
    </lineage>
</organism>
<feature type="compositionally biased region" description="Basic and acidic residues" evidence="3">
    <location>
        <begin position="64"/>
        <end position="83"/>
    </location>
</feature>
<dbReference type="InterPro" id="IPR036291">
    <property type="entry name" value="NAD(P)-bd_dom_sf"/>
</dbReference>
<dbReference type="Proteomes" id="UP000195570">
    <property type="component" value="Unassembled WGS sequence"/>
</dbReference>
<evidence type="ECO:0000313" key="4">
    <source>
        <dbReference type="EMBL" id="SCU70369.1"/>
    </source>
</evidence>
<dbReference type="Gene3D" id="3.40.50.720">
    <property type="entry name" value="NAD(P)-binding Rossmann-like Domain"/>
    <property type="match status" value="1"/>
</dbReference>
<dbReference type="AlphaFoldDB" id="A0A1G4IDJ0"/>
<dbReference type="InterPro" id="IPR002347">
    <property type="entry name" value="SDR_fam"/>
</dbReference>
<proteinExistence type="inferred from homology"/>
<dbReference type="GO" id="GO:0016491">
    <property type="term" value="F:oxidoreductase activity"/>
    <property type="evidence" value="ECO:0007669"/>
    <property type="project" value="UniProtKB-KW"/>
</dbReference>
<dbReference type="PRINTS" id="PR00081">
    <property type="entry name" value="GDHRDH"/>
</dbReference>
<feature type="region of interest" description="Disordered" evidence="3">
    <location>
        <begin position="62"/>
        <end position="86"/>
    </location>
</feature>
<dbReference type="SUPFAM" id="SSF51735">
    <property type="entry name" value="NAD(P)-binding Rossmann-fold domains"/>
    <property type="match status" value="1"/>
</dbReference>
<comment type="similarity">
    <text evidence="1">Belongs to the short-chain dehydrogenases/reductases (SDR) family.</text>
</comment>
<evidence type="ECO:0000256" key="1">
    <source>
        <dbReference type="ARBA" id="ARBA00006484"/>
    </source>
</evidence>
<evidence type="ECO:0000256" key="2">
    <source>
        <dbReference type="ARBA" id="ARBA00023002"/>
    </source>
</evidence>
<dbReference type="VEuPathDB" id="TriTrypDB:TEOVI_000194200"/>
<evidence type="ECO:0000256" key="3">
    <source>
        <dbReference type="SAM" id="MobiDB-lite"/>
    </source>
</evidence>
<protein>
    <submittedName>
        <fullName evidence="4">Short-chain dehydrogenase, putative</fullName>
    </submittedName>
</protein>
<accession>A0A1G4IDJ0</accession>
<dbReference type="PANTHER" id="PTHR24320">
    <property type="entry name" value="RETINOL DEHYDROGENASE"/>
    <property type="match status" value="1"/>
</dbReference>
<dbReference type="GeneID" id="92375882"/>
<dbReference type="EMBL" id="CZPT02001421">
    <property type="protein sequence ID" value="SCU70369.1"/>
    <property type="molecule type" value="Genomic_DNA"/>
</dbReference>
<evidence type="ECO:0000313" key="5">
    <source>
        <dbReference type="Proteomes" id="UP000195570"/>
    </source>
</evidence>
<keyword evidence="2" id="KW-0560">Oxidoreductase</keyword>
<keyword evidence="5" id="KW-1185">Reference proteome</keyword>
<comment type="caution">
    <text evidence="4">The sequence shown here is derived from an EMBL/GenBank/DDBJ whole genome shotgun (WGS) entry which is preliminary data.</text>
</comment>
<dbReference type="Pfam" id="PF00106">
    <property type="entry name" value="adh_short"/>
    <property type="match status" value="1"/>
</dbReference>
<sequence>MGVGLGFVPAGYHSELGALCTACAAAASFAFLPNQFLVVAVPVWLVLQRLVASGVRNRARPRRRGDEVSCRKGTDSNVSRDKPTSSVVDESRSVFVMTRDMKDEERPVAIVTGTNSGIGFWTAVGLAVEGYRVICTCRDASLSEITAGRIREKAEQRRLKDTKGQEYREVPSTVIVDGRFCIECDDFSSVRRFVDRFRASYDRLDVLVNNAGMMRRRLEFSRFNPQLELHTAVNFLGPLLLTELLIPVLKQSRGRVVYVSSAAHRYPQLVLHEGGFLRLLFSRGAADCKLNGRLLEALKALNSGEANALGALTSSTLLYAFARYGTSKLLNIYHAHHIARHHGIAVCSLHPGCVGTNFSRDLVFSGFVACAYQLVCLLFLKSPEDGAQTTLHCAMCDAEELRPVEPRGGDPNAFVSPYFAECMNQTHPWLLRYAWDVKEGDLIVEWGKDIVGLPLNAKEDLSA</sequence>
<reference evidence="4" key="1">
    <citation type="submission" date="2016-09" db="EMBL/GenBank/DDBJ databases">
        <authorList>
            <person name="Hebert L."/>
            <person name="Moumen B."/>
        </authorList>
    </citation>
    <scope>NUCLEOTIDE SEQUENCE [LARGE SCALE GENOMIC DNA]</scope>
    <source>
        <strain evidence="4">OVI</strain>
    </source>
</reference>
<gene>
    <name evidence="4" type="ORF">TEOVI_000194200</name>
</gene>
<dbReference type="PANTHER" id="PTHR24320:SF284">
    <property type="entry name" value="DEHYDROGENASE, PUTATIVE-RELATED"/>
    <property type="match status" value="1"/>
</dbReference>
<dbReference type="RefSeq" id="XP_067081196.1">
    <property type="nucleotide sequence ID" value="XM_067225095.1"/>
</dbReference>
<name>A0A1G4IDJ0_TRYEQ</name>